<proteinExistence type="predicted"/>
<dbReference type="Proteomes" id="UP000831787">
    <property type="component" value="Chromosome"/>
</dbReference>
<accession>A0ABY4EJK5</accession>
<protein>
    <submittedName>
        <fullName evidence="2">PilZ domain-containing protein</fullName>
    </submittedName>
</protein>
<feature type="domain" description="PilZ" evidence="1">
    <location>
        <begin position="34"/>
        <end position="110"/>
    </location>
</feature>
<dbReference type="SUPFAM" id="SSF141371">
    <property type="entry name" value="PilZ domain-like"/>
    <property type="match status" value="1"/>
</dbReference>
<organism evidence="2 3">
    <name type="scientific">Halobacillus salinarum</name>
    <dbReference type="NCBI Taxonomy" id="2932257"/>
    <lineage>
        <taxon>Bacteria</taxon>
        <taxon>Bacillati</taxon>
        <taxon>Bacillota</taxon>
        <taxon>Bacilli</taxon>
        <taxon>Bacillales</taxon>
        <taxon>Bacillaceae</taxon>
        <taxon>Halobacillus</taxon>
    </lineage>
</organism>
<evidence type="ECO:0000313" key="2">
    <source>
        <dbReference type="EMBL" id="UOQ43814.1"/>
    </source>
</evidence>
<dbReference type="RefSeq" id="WP_244709280.1">
    <property type="nucleotide sequence ID" value="NZ_CP095073.1"/>
</dbReference>
<keyword evidence="3" id="KW-1185">Reference proteome</keyword>
<reference evidence="2 3" key="1">
    <citation type="submission" date="2022-04" db="EMBL/GenBank/DDBJ databases">
        <title>Halobacillus sp. isolated from saltern.</title>
        <authorList>
            <person name="Won M."/>
            <person name="Lee C.-M."/>
            <person name="Woen H.-Y."/>
            <person name="Kwon S.-W."/>
        </authorList>
    </citation>
    <scope>NUCLEOTIDE SEQUENCE [LARGE SCALE GENOMIC DNA]</scope>
    <source>
        <strain evidence="2 3">SSBR10-3</strain>
    </source>
</reference>
<evidence type="ECO:0000313" key="3">
    <source>
        <dbReference type="Proteomes" id="UP000831787"/>
    </source>
</evidence>
<gene>
    <name evidence="2" type="ORF">MUN89_18325</name>
</gene>
<evidence type="ECO:0000259" key="1">
    <source>
        <dbReference type="Pfam" id="PF07238"/>
    </source>
</evidence>
<dbReference type="EMBL" id="CP095073">
    <property type="protein sequence ID" value="UOQ43814.1"/>
    <property type="molecule type" value="Genomic_DNA"/>
</dbReference>
<dbReference type="Gene3D" id="2.40.10.220">
    <property type="entry name" value="predicted glycosyltransferase like domains"/>
    <property type="match status" value="1"/>
</dbReference>
<name>A0ABY4EJK5_9BACI</name>
<dbReference type="InterPro" id="IPR009875">
    <property type="entry name" value="PilZ_domain"/>
</dbReference>
<sequence>MRYRRQETLRYEFQEPVPAHFKIIKVKHTPLNSSEGPCTIVDLSTGGLKIASPLRIPMRDNLQLLIRTTIANIQLQFAAKVIWTKKLNGSYHYGLGFIDDHHEEIKEVLKKYRNPKS</sequence>
<dbReference type="Pfam" id="PF07238">
    <property type="entry name" value="PilZ"/>
    <property type="match status" value="1"/>
</dbReference>